<dbReference type="InterPro" id="IPR035899">
    <property type="entry name" value="DBL_dom_sf"/>
</dbReference>
<feature type="domain" description="SH3" evidence="7">
    <location>
        <begin position="2102"/>
        <end position="2161"/>
    </location>
</feature>
<feature type="region of interest" description="Disordered" evidence="6">
    <location>
        <begin position="1103"/>
        <end position="1187"/>
    </location>
</feature>
<dbReference type="SMART" id="SM00325">
    <property type="entry name" value="RhoGEF"/>
    <property type="match status" value="1"/>
</dbReference>
<dbReference type="Pfam" id="PF00621">
    <property type="entry name" value="RhoGEF"/>
    <property type="match status" value="1"/>
</dbReference>
<dbReference type="OrthoDB" id="660555at2759"/>
<organism evidence="10 11">
    <name type="scientific">Melipona quadrifasciata</name>
    <dbReference type="NCBI Taxonomy" id="166423"/>
    <lineage>
        <taxon>Eukaryota</taxon>
        <taxon>Metazoa</taxon>
        <taxon>Ecdysozoa</taxon>
        <taxon>Arthropoda</taxon>
        <taxon>Hexapoda</taxon>
        <taxon>Insecta</taxon>
        <taxon>Pterygota</taxon>
        <taxon>Neoptera</taxon>
        <taxon>Endopterygota</taxon>
        <taxon>Hymenoptera</taxon>
        <taxon>Apocrita</taxon>
        <taxon>Aculeata</taxon>
        <taxon>Apoidea</taxon>
        <taxon>Anthophila</taxon>
        <taxon>Apidae</taxon>
        <taxon>Melipona</taxon>
    </lineage>
</organism>
<feature type="compositionally biased region" description="Low complexity" evidence="6">
    <location>
        <begin position="874"/>
        <end position="884"/>
    </location>
</feature>
<accession>A0A0M8ZRZ9</accession>
<dbReference type="PROSITE" id="PS50002">
    <property type="entry name" value="SH3"/>
    <property type="match status" value="1"/>
</dbReference>
<dbReference type="PROSITE" id="PS00741">
    <property type="entry name" value="DH_1"/>
    <property type="match status" value="1"/>
</dbReference>
<feature type="domain" description="PH" evidence="8">
    <location>
        <begin position="2420"/>
        <end position="2526"/>
    </location>
</feature>
<dbReference type="InterPro" id="IPR011993">
    <property type="entry name" value="PH-like_dom_sf"/>
</dbReference>
<feature type="compositionally biased region" description="Polar residues" evidence="6">
    <location>
        <begin position="855"/>
        <end position="873"/>
    </location>
</feature>
<evidence type="ECO:0000256" key="4">
    <source>
        <dbReference type="ARBA" id="ARBA00022658"/>
    </source>
</evidence>
<feature type="compositionally biased region" description="Polar residues" evidence="6">
    <location>
        <begin position="898"/>
        <end position="917"/>
    </location>
</feature>
<dbReference type="SMART" id="SM00326">
    <property type="entry name" value="SH3"/>
    <property type="match status" value="1"/>
</dbReference>
<reference evidence="10 11" key="1">
    <citation type="submission" date="2015-07" db="EMBL/GenBank/DDBJ databases">
        <title>The genome of Melipona quadrifasciata.</title>
        <authorList>
            <person name="Pan H."/>
            <person name="Kapheim K."/>
        </authorList>
    </citation>
    <scope>NUCLEOTIDE SEQUENCE [LARGE SCALE GENOMIC DNA]</scope>
    <source>
        <strain evidence="10">0111107301</strain>
        <tissue evidence="10">Whole body</tissue>
    </source>
</reference>
<feature type="compositionally biased region" description="Polar residues" evidence="6">
    <location>
        <begin position="1165"/>
        <end position="1183"/>
    </location>
</feature>
<feature type="region of interest" description="Disordered" evidence="6">
    <location>
        <begin position="837"/>
        <end position="980"/>
    </location>
</feature>
<dbReference type="SUPFAM" id="SSF50729">
    <property type="entry name" value="PH domain-like"/>
    <property type="match status" value="1"/>
</dbReference>
<gene>
    <name evidence="10" type="ORF">WN51_04439</name>
</gene>
<dbReference type="Pfam" id="PF22697">
    <property type="entry name" value="SOS1_NGEF_PH"/>
    <property type="match status" value="1"/>
</dbReference>
<dbReference type="Gene3D" id="2.30.30.40">
    <property type="entry name" value="SH3 Domains"/>
    <property type="match status" value="1"/>
</dbReference>
<feature type="compositionally biased region" description="Low complexity" evidence="6">
    <location>
        <begin position="431"/>
        <end position="454"/>
    </location>
</feature>
<dbReference type="Gene3D" id="2.30.29.30">
    <property type="entry name" value="Pleckstrin-homology domain (PH domain)/Phosphotyrosine-binding domain (PTB)"/>
    <property type="match status" value="1"/>
</dbReference>
<dbReference type="CDD" id="cd00160">
    <property type="entry name" value="RhoGEF"/>
    <property type="match status" value="1"/>
</dbReference>
<feature type="compositionally biased region" description="Acidic residues" evidence="6">
    <location>
        <begin position="802"/>
        <end position="812"/>
    </location>
</feature>
<proteinExistence type="predicted"/>
<feature type="region of interest" description="Disordered" evidence="6">
    <location>
        <begin position="687"/>
        <end position="817"/>
    </location>
</feature>
<feature type="region of interest" description="Disordered" evidence="6">
    <location>
        <begin position="228"/>
        <end position="266"/>
    </location>
</feature>
<keyword evidence="2 5" id="KW-0728">SH3 domain</keyword>
<evidence type="ECO:0000256" key="1">
    <source>
        <dbReference type="ARBA" id="ARBA00004496"/>
    </source>
</evidence>
<dbReference type="InterPro" id="IPR000219">
    <property type="entry name" value="DH_dom"/>
</dbReference>
<dbReference type="PANTHER" id="PTHR47544:SF3">
    <property type="entry name" value="RHO GUANINE NUCLEOTIDE EXCHANGE FACTOR 4 ISOFORM X1"/>
    <property type="match status" value="1"/>
</dbReference>
<name>A0A0M8ZRZ9_9HYME</name>
<feature type="compositionally biased region" description="Basic and acidic residues" evidence="6">
    <location>
        <begin position="943"/>
        <end position="966"/>
    </location>
</feature>
<feature type="domain" description="DH" evidence="9">
    <location>
        <begin position="2197"/>
        <end position="2389"/>
    </location>
</feature>
<dbReference type="PANTHER" id="PTHR47544">
    <property type="entry name" value="RHO GUANINE NUCLEOTIDE EXCHANGE FACTOR 4"/>
    <property type="match status" value="1"/>
</dbReference>
<feature type="region of interest" description="Disordered" evidence="6">
    <location>
        <begin position="1664"/>
        <end position="1730"/>
    </location>
</feature>
<dbReference type="PROSITE" id="PS50003">
    <property type="entry name" value="PH_DOMAIN"/>
    <property type="match status" value="1"/>
</dbReference>
<sequence>MRSHVLEQLPSAETAIDLPEIEFGFWRRILHETRGLPLNPGIRSGPIHYTESIADSFTVKYFLWSQRFYFVVERIRTMLRKCFGRRCSNFAKTVIFEVLPGYLVDAKFRHTGVKRVVSWQSDECRTRGKATYQAGVNRQLEVFLRCQSGMFSNGNKKRFIALCAQWKIVSTERTKRNVYRDDTVRKHNAARCWNDRIPLAPAKMNRREDPLLRQHRNRLLQLAEVTNIKPGRGSGKRRGQRQSHGFGPRQIGEICADTNRPGTACGENRRKEETVFFAKCFYNGGPSTGGRVTLQDIVRSDPGYTPNIEHLVFPERKSSNPNLAKSGDESPQNKSKSNATTSGRSRLAEVFSRHYSRGSSQDSSITSRKNHLNSTSLDSGGTVSHQATGSSGAAVVTRSAGRRWLSQSSQSSRQHSTEDGVRGGNVGVIGPVSTSSSSQAPAPALPPRRVSPAANSTDISNTATGSRSDRGQNVSILHLRSTSDPWEVGSQGSSYSVGSNKSQSGGKGKSSGNARGSYTRGTSIPSLKRHDTTASASSTSSLKQHRQDSHGQASKPFVTSTRRRESSNSFLSGNSGTSGELFISGDCSRELSPVRWCDREVDGVYLGRSGWVQVQQRSLDENRRINYESSLVTATTGTLPLPRRAMVKLADYHCNSEPGKCPEEFLRLDNQRPDYLALHGQDFESVASSTCTSPHSIPESYSPPSITPIISPPPAFQDAVGKKTSSKHSSGRNNYGKPPFLPRSNAIVDSDIISPPPSPPHQMNWKSSSSSSSSVGFRSLDSCVTRATMPRLAENTDSSIEGYDDGDDEDDNPSSSLNLSLVSSSIIALNSSTESIRANGERISPNRQSRHHRSQQGLRRSPGSSESGKLSFNSPSSSSSSSSSAERQGRSPIPNAFRRSNASRQHQSARTTQASPDSHQSRVRRSRSLQLPEKRSPNAAAPSREHSRESNEPHRIVVKISSDRGNERKRHVLQTRKAQSTENALNEELLRETEAVTEFLYGTRSRAVARSLLSCRFERRDDSQEQRQRNNPNTYDVYFISSKQQQSAAKSTGTSMQQHPDTKLRCNSSTCDFWPHCSQRDTLYSPNQAPVFMKLSQSYPAHQRLPTDASGHASRGSASSSPASLERMDDREFRDRETSRKSRASRDQSNSSASKYQERQPKSVLKQTNRWSPLEGSNGNGSSVEKREYHRYYQKTEFTGSFEGCENKDRKVSPVQGKGIVNRSPSGQVASSSTTSSSSSSDIWVTTSDRTVTKSPRNAKSSGASTPMEDAVIGSLKTLMEPPKDGMLSRPGSAPTRGEDSLTADVSLDPHQRSLSLPKSFLTHNGLHEHVHTTTSHNFHDMQNICNNSSEQFVSIKILLKGFKEHCTRHFPEKEPLTHLGQRSHQHEKTYSNLNVSSFKGRLYIVKRPSSFCFSYAWLFSLNQAPRLGKEIELQLDSVKERKENLGMHISMLDMTNNEKITCRFIAVFPDEESRANVPTIHSGEGDLINLPNIQFSAYVLYMYTESVFIKISPSLNVSRKNDFKHSAVCLAISPCATVRNDFDVTVEIENKPANHENYSVVQRYGKLHYKTQTCSPTACTRNVNGDSNEWSRAELEVVQFRTVASESFSETNRTRLGLNQRNIVSARGYNTNELCGTVPFTTLISEFPPRNRLEIIETRRFSGRDPLHDQRSNAYSGKERRRIPGLSKAQRRIKASSTPALLDRDVESRQWSGDEEDEGTTGHVTTEHPLAEATIPLVSHSRLQEQPSNLSANLVTASGIQNPPRSSAQSQQESVLQKFRKSFSLRFHKKGSKESNESECPAEDNDGSGPLDEEEEREPPSVTEQTPQHKEDTNNDQKFRFGPLVWRSSKERKKGSKAARNAKCNSGDSGIQIEMVSGGALTGGGGGGMMGGGDSSESHDTDVQDETDSPPALRRRVADKSRPQSELINQILIDKFKADLQSRTSRHQHVRRTNSDLGGQRLLQWDTRSGYSHAHNYRRMLSTPSPIKTRPPRLSPRHSSHDIVTLRRYIGMLMAIAWVSVKILEDKICSLVDERINAAMKQNTYLWRNLGARLPGGNVLSEDEQDGRGGTSDDEMMSDSESSIASLTDRKKSFEQTMDEEVVILAEAVWDHVAMEPEELAFRAGDVIEVLDNLDKDWWWGSCRGEHGWFPAAFVRLRVSQEDTVEDCLAAMASGGTSNSQLRRRTSVSLLSNEQVRTSVVRELVQTERDFVKILRDVAEGYIAECRRRTDMFTEEQIETIFINLEELLDFQSEFLKDLETRIDWSAPYKSCVGECFLTHVRKSKLLDVPGFRMYSEYCNSHPMATATLQELYQHNRYSKFFEACRLMRGLIEIPLDGYLLTPVQRICKYPLQLAELLKYTKTDHPDYHKIQEALEAMRDVAVLINERKRRMESLEKLAAWQLRVEGWEGEDLIEVSSQLIYQGEAVRVTTGMWTNNITLFLFDHQLVYCKKDILKRNTYVYKGRIYLDTSEVIDVPDGKDHQLGVTVRHCLKVYSCVRDKWLLFCCRTAEEKRRWLAAMAEERRLVAQDRNDGLEFPAAARQLARLAATRQQNRPPIKPRNKTYKRESAYEMPTMIGQATTNSLGRKVGTWFTFGSSKKNTRLQPS</sequence>
<dbReference type="Pfam" id="PF00018">
    <property type="entry name" value="SH3_1"/>
    <property type="match status" value="1"/>
</dbReference>
<comment type="subcellular location">
    <subcellularLocation>
        <location evidence="1">Cytoplasm</location>
    </subcellularLocation>
</comment>
<evidence type="ECO:0000256" key="6">
    <source>
        <dbReference type="SAM" id="MobiDB-lite"/>
    </source>
</evidence>
<feature type="region of interest" description="Disordered" evidence="6">
    <location>
        <begin position="1758"/>
        <end position="1924"/>
    </location>
</feature>
<feature type="compositionally biased region" description="Gly residues" evidence="6">
    <location>
        <begin position="1881"/>
        <end position="1895"/>
    </location>
</feature>
<feature type="compositionally biased region" description="Low complexity" evidence="6">
    <location>
        <begin position="693"/>
        <end position="709"/>
    </location>
</feature>
<feature type="compositionally biased region" description="Polar residues" evidence="6">
    <location>
        <begin position="455"/>
        <end position="484"/>
    </location>
</feature>
<dbReference type="GO" id="GO:0035556">
    <property type="term" value="P:intracellular signal transduction"/>
    <property type="evidence" value="ECO:0007669"/>
    <property type="project" value="InterPro"/>
</dbReference>
<dbReference type="SMART" id="SM00233">
    <property type="entry name" value="PH"/>
    <property type="match status" value="1"/>
</dbReference>
<dbReference type="InterPro" id="IPR001331">
    <property type="entry name" value="GDS_CDC24_CS"/>
</dbReference>
<dbReference type="InterPro" id="IPR001849">
    <property type="entry name" value="PH_domain"/>
</dbReference>
<dbReference type="Gene3D" id="1.20.900.10">
    <property type="entry name" value="Dbl homology (DH) domain"/>
    <property type="match status" value="1"/>
</dbReference>
<feature type="compositionally biased region" description="Low complexity" evidence="6">
    <location>
        <begin position="488"/>
        <end position="517"/>
    </location>
</feature>
<dbReference type="PROSITE" id="PS50010">
    <property type="entry name" value="DH_2"/>
    <property type="match status" value="1"/>
</dbReference>
<evidence type="ECO:0000259" key="9">
    <source>
        <dbReference type="PROSITE" id="PS50010"/>
    </source>
</evidence>
<evidence type="ECO:0000256" key="3">
    <source>
        <dbReference type="ARBA" id="ARBA00022490"/>
    </source>
</evidence>
<keyword evidence="3" id="KW-0963">Cytoplasm</keyword>
<dbReference type="GO" id="GO:0005737">
    <property type="term" value="C:cytoplasm"/>
    <property type="evidence" value="ECO:0007669"/>
    <property type="project" value="UniProtKB-SubCell"/>
</dbReference>
<feature type="compositionally biased region" description="Polar residues" evidence="6">
    <location>
        <begin position="319"/>
        <end position="344"/>
    </location>
</feature>
<feature type="region of interest" description="Disordered" evidence="6">
    <location>
        <begin position="313"/>
        <end position="575"/>
    </location>
</feature>
<evidence type="ECO:0000259" key="7">
    <source>
        <dbReference type="PROSITE" id="PS50002"/>
    </source>
</evidence>
<feature type="region of interest" description="Disordered" evidence="6">
    <location>
        <begin position="1043"/>
        <end position="1062"/>
    </location>
</feature>
<feature type="compositionally biased region" description="Polar residues" evidence="6">
    <location>
        <begin position="1242"/>
        <end position="1265"/>
    </location>
</feature>
<feature type="region of interest" description="Disordered" evidence="6">
    <location>
        <begin position="1204"/>
        <end position="1303"/>
    </location>
</feature>
<dbReference type="CDD" id="cd01224">
    <property type="entry name" value="PH_Collybistin_ASEF"/>
    <property type="match status" value="1"/>
</dbReference>
<feature type="compositionally biased region" description="Polar residues" evidence="6">
    <location>
        <begin position="1052"/>
        <end position="1062"/>
    </location>
</feature>
<feature type="compositionally biased region" description="Basic residues" evidence="6">
    <location>
        <begin position="1779"/>
        <end position="1792"/>
    </location>
</feature>
<feature type="compositionally biased region" description="Acidic residues" evidence="6">
    <location>
        <begin position="1801"/>
        <end position="1818"/>
    </location>
</feature>
<protein>
    <submittedName>
        <fullName evidence="10">Spermatogenesis-associated protein 13</fullName>
    </submittedName>
</protein>
<dbReference type="Proteomes" id="UP000053105">
    <property type="component" value="Unassembled WGS sequence"/>
</dbReference>
<dbReference type="EMBL" id="KQ435878">
    <property type="protein sequence ID" value="KOX69925.1"/>
    <property type="molecule type" value="Genomic_DNA"/>
</dbReference>
<evidence type="ECO:0000256" key="5">
    <source>
        <dbReference type="PROSITE-ProRule" id="PRU00192"/>
    </source>
</evidence>
<dbReference type="InterPro" id="IPR001452">
    <property type="entry name" value="SH3_domain"/>
</dbReference>
<dbReference type="InterPro" id="IPR055251">
    <property type="entry name" value="SOS1_NGEF_PH"/>
</dbReference>
<feature type="compositionally biased region" description="Basic residues" evidence="6">
    <location>
        <begin position="1680"/>
        <end position="1695"/>
    </location>
</feature>
<feature type="compositionally biased region" description="Low complexity" evidence="6">
    <location>
        <begin position="1231"/>
        <end position="1241"/>
    </location>
</feature>
<dbReference type="CDD" id="cd11828">
    <property type="entry name" value="SH3_ARHGEF9_like"/>
    <property type="match status" value="1"/>
</dbReference>
<evidence type="ECO:0000256" key="2">
    <source>
        <dbReference type="ARBA" id="ARBA00022443"/>
    </source>
</evidence>
<dbReference type="GO" id="GO:0005085">
    <property type="term" value="F:guanyl-nucleotide exchange factor activity"/>
    <property type="evidence" value="ECO:0007669"/>
    <property type="project" value="UniProtKB-KW"/>
</dbReference>
<dbReference type="InterPro" id="IPR036028">
    <property type="entry name" value="SH3-like_dom_sf"/>
</dbReference>
<dbReference type="STRING" id="166423.A0A0M8ZRZ9"/>
<evidence type="ECO:0000313" key="10">
    <source>
        <dbReference type="EMBL" id="KOX69925.1"/>
    </source>
</evidence>
<keyword evidence="4" id="KW-0344">Guanine-nucleotide releasing factor</keyword>
<dbReference type="SUPFAM" id="SSF48065">
    <property type="entry name" value="DBL homology domain (DH-domain)"/>
    <property type="match status" value="1"/>
</dbReference>
<feature type="region of interest" description="Disordered" evidence="6">
    <location>
        <begin position="2058"/>
        <end position="2083"/>
    </location>
</feature>
<keyword evidence="11" id="KW-1185">Reference proteome</keyword>
<feature type="compositionally biased region" description="Polar residues" evidence="6">
    <location>
        <begin position="357"/>
        <end position="391"/>
    </location>
</feature>
<evidence type="ECO:0000259" key="8">
    <source>
        <dbReference type="PROSITE" id="PS50003"/>
    </source>
</evidence>
<feature type="compositionally biased region" description="Polar residues" evidence="6">
    <location>
        <begin position="1758"/>
        <end position="1776"/>
    </location>
</feature>
<dbReference type="SUPFAM" id="SSF50044">
    <property type="entry name" value="SH3-domain"/>
    <property type="match status" value="1"/>
</dbReference>
<evidence type="ECO:0000313" key="11">
    <source>
        <dbReference type="Proteomes" id="UP000053105"/>
    </source>
</evidence>
<feature type="compositionally biased region" description="Basic and acidic residues" evidence="6">
    <location>
        <begin position="1126"/>
        <end position="1146"/>
    </location>
</feature>
<feature type="compositionally biased region" description="Low complexity" evidence="6">
    <location>
        <begin position="1109"/>
        <end position="1124"/>
    </location>
</feature>
<feature type="compositionally biased region" description="Basic and acidic residues" evidence="6">
    <location>
        <begin position="1828"/>
        <end position="1840"/>
    </location>
</feature>